<accession>A0A6P1GAY9</accession>
<evidence type="ECO:0008006" key="4">
    <source>
        <dbReference type="Google" id="ProtNLM"/>
    </source>
</evidence>
<dbReference type="KEGG" id="nef:GP480_03730"/>
<proteinExistence type="predicted"/>
<evidence type="ECO:0000313" key="3">
    <source>
        <dbReference type="Proteomes" id="UP000464912"/>
    </source>
</evidence>
<dbReference type="EMBL" id="CP047224">
    <property type="protein sequence ID" value="QHD65498.1"/>
    <property type="molecule type" value="Genomic_DNA"/>
</dbReference>
<sequence length="229" mass="24445">MKKSFIASILLLQMFIQPSYADESDGLSGDLSNASVTLSYRSAVAGNHDSLSKYSAFNHGGSLGVYYPIPGLADIGVEVDVLNPKDLFLDREKTEADMLTSPILYSGILKLQKRVALADDLGLVGGIGLGPTYVVFDTPTSKDKKPFEKRELSSKWSLAAVGDLSLSIALTEYVYGTIGYSLQYSPLGKVAFEETDSKGKPAKVEVDASALFAHALKVGISTTFGAFLA</sequence>
<name>A0A6P1GAY9_9RICK</name>
<evidence type="ECO:0000313" key="2">
    <source>
        <dbReference type="EMBL" id="QHD65498.1"/>
    </source>
</evidence>
<dbReference type="RefSeq" id="WP_160095953.1">
    <property type="nucleotide sequence ID" value="NZ_CP047224.1"/>
</dbReference>
<feature type="chain" id="PRO_5027103487" description="P44/Msp2 family outer membrane protein" evidence="1">
    <location>
        <begin position="22"/>
        <end position="229"/>
    </location>
</feature>
<protein>
    <recommendedName>
        <fullName evidence="4">P44/Msp2 family outer membrane protein</fullName>
    </recommendedName>
</protein>
<feature type="signal peptide" evidence="1">
    <location>
        <begin position="1"/>
        <end position="21"/>
    </location>
</feature>
<evidence type="ECO:0000256" key="1">
    <source>
        <dbReference type="SAM" id="SignalP"/>
    </source>
</evidence>
<dbReference type="AlphaFoldDB" id="A0A6P1GAY9"/>
<gene>
    <name evidence="2" type="ORF">GP480_03730</name>
</gene>
<reference evidence="2 3" key="2">
    <citation type="journal article" date="2020" name="MBio">
        <title>Isolation and Molecular Analysis of a Novel Neorickettsia Species That Causes Potomac Horse Fever.</title>
        <authorList>
            <person name="Teymournejad O."/>
            <person name="Lin M."/>
            <person name="Bekebrede H."/>
            <person name="Kamr A."/>
            <person name="Toribio R.E."/>
            <person name="Arroyo L.G."/>
            <person name="Baird J.D."/>
            <person name="Rikihisa Y."/>
        </authorList>
    </citation>
    <scope>NUCLEOTIDE SEQUENCE [LARGE SCALE GENOMIC DNA]</scope>
    <source>
        <strain evidence="2 3">Fin17</strain>
    </source>
</reference>
<organism evidence="2 3">
    <name type="scientific">Neorickettsia findlayensis</name>
    <dbReference type="NCBI Taxonomy" id="2686014"/>
    <lineage>
        <taxon>Bacteria</taxon>
        <taxon>Pseudomonadati</taxon>
        <taxon>Pseudomonadota</taxon>
        <taxon>Alphaproteobacteria</taxon>
        <taxon>Rickettsiales</taxon>
        <taxon>Anaplasmataceae</taxon>
        <taxon>Neorickettsia</taxon>
    </lineage>
</organism>
<keyword evidence="3" id="KW-1185">Reference proteome</keyword>
<keyword evidence="1" id="KW-0732">Signal</keyword>
<reference evidence="2 3" key="1">
    <citation type="journal article" date="2020" name="MBio">
        <title>Erratum for Teymournejad et al., 'Isolation and Molecular Analysis of a Novel Neorickettsia Species That Causes Potomac Horse Fever'.</title>
        <authorList>
            <person name="Teymournejad O."/>
            <person name="Lin M."/>
            <person name="Bekebrede H."/>
            <person name="Kamr A."/>
            <person name="Toribio R.E."/>
            <person name="Arroyo L.G."/>
            <person name="Baird J.D."/>
            <person name="Rikihisa Y."/>
        </authorList>
    </citation>
    <scope>NUCLEOTIDE SEQUENCE [LARGE SCALE GENOMIC DNA]</scope>
    <source>
        <strain evidence="2 3">Fin17</strain>
    </source>
</reference>
<dbReference type="Proteomes" id="UP000464912">
    <property type="component" value="Chromosome"/>
</dbReference>